<evidence type="ECO:0000256" key="1">
    <source>
        <dbReference type="ARBA" id="ARBA00006821"/>
    </source>
</evidence>
<comment type="caution">
    <text evidence="5">The sequence shown here is derived from an EMBL/GenBank/DDBJ whole genome shotgun (WGS) entry which is preliminary data.</text>
</comment>
<organism evidence="5 6">
    <name type="scientific">Candidatus Saganbacteria bacterium</name>
    <dbReference type="NCBI Taxonomy" id="2575572"/>
    <lineage>
        <taxon>Bacteria</taxon>
        <taxon>Bacillati</taxon>
        <taxon>Saganbacteria</taxon>
    </lineage>
</organism>
<feature type="domain" description="Glycoside hydrolase family 57 N-terminal" evidence="4">
    <location>
        <begin position="9"/>
        <end position="426"/>
    </location>
</feature>
<dbReference type="InterPro" id="IPR052046">
    <property type="entry name" value="GH57_Enzymes"/>
</dbReference>
<dbReference type="GO" id="GO:0005975">
    <property type="term" value="P:carbohydrate metabolic process"/>
    <property type="evidence" value="ECO:0007669"/>
    <property type="project" value="InterPro"/>
</dbReference>
<dbReference type="GO" id="GO:0003824">
    <property type="term" value="F:catalytic activity"/>
    <property type="evidence" value="ECO:0007669"/>
    <property type="project" value="InterPro"/>
</dbReference>
<sequence length="714" mass="83108">MNNNPIYLALIWHMHQPFYKDLVSGEYILPWVRLHGAKDYYDMAAILDDFPNMKLTINLVPSLLLQIEDYVNNNAKDKCLVLSEKDPKELHEKEIIYILKNFFMVNWEVMIKPYKRYQDLLLKRGRFSSESELMSLARRLSWQEIMDIQVWFNLAWFGFNYRKNDPVIKGLLEKGGMFTAEDKKAVLSKQKEILSKIVPKHKELLARGQVELTTSPFYHPILPLICDTNAAKEAMPHIQLPSIRFQHPEDAKQQIESAVAYHEKLFGEKPSGMWPSEGSVSEQILPLVSGAGIKWIATDESVLASSLNLPRVSTEIYKPYAVGDGVNIIFRNHFLSDQIGFVYQRWRAKDAAADFIRHLHDIRNNLPADGKKYIVPVILDGENAWEYYHDGGEEFLREFYKMVSSDPGIVTVRPKDFLNENPPTERIGKLFASSWINNNFRIWIGHEEDNIAWEYLAKTRAMLEGSDNQLAWQELYIAEGSDWCWWYGDDHSSENDEVFDALFRKHLKNVYQLIGKEPPRQLDRPIKRIKTFKPTREPVYLINPTLDGEVTNYYEWLSAGHFDILKAKGAMHQIETVLSSFYYGFSRTHLFIRLDCNFKINDENMKGFSFGFVIYTPHECKFKLQYNAGKYELMFLKMVDKEKWEEIKKLDSFGIKKIIEAAVPFVDLGVDPGDEVQFCVFVEKDGNELERWPRGGVISFVSPTSNFEMEQWSV</sequence>
<comment type="similarity">
    <text evidence="1 3">Belongs to the glycosyl hydrolase 57 family.</text>
</comment>
<proteinExistence type="inferred from homology"/>
<dbReference type="PANTHER" id="PTHR36306:SF1">
    <property type="entry name" value="ALPHA-AMYLASE-RELATED"/>
    <property type="match status" value="1"/>
</dbReference>
<protein>
    <submittedName>
        <fullName evidence="5">Amylopullulanase</fullName>
    </submittedName>
</protein>
<evidence type="ECO:0000313" key="5">
    <source>
        <dbReference type="EMBL" id="KAF0133568.1"/>
    </source>
</evidence>
<accession>A0A833L098</accession>
<keyword evidence="2 3" id="KW-0119">Carbohydrate metabolism</keyword>
<dbReference type="InterPro" id="IPR011330">
    <property type="entry name" value="Glyco_hydro/deAcase_b/a-brl"/>
</dbReference>
<gene>
    <name evidence="5" type="ORF">FD145_1237</name>
</gene>
<evidence type="ECO:0000256" key="2">
    <source>
        <dbReference type="ARBA" id="ARBA00023277"/>
    </source>
</evidence>
<dbReference type="CDD" id="cd10796">
    <property type="entry name" value="GH57N_APU"/>
    <property type="match status" value="1"/>
</dbReference>
<evidence type="ECO:0000259" key="4">
    <source>
        <dbReference type="Pfam" id="PF03065"/>
    </source>
</evidence>
<reference evidence="5 6" key="1">
    <citation type="submission" date="2019-12" db="EMBL/GenBank/DDBJ databases">
        <authorList>
            <person name="Wolfe R."/>
            <person name="Danczak R."/>
            <person name="Wilkins M."/>
        </authorList>
    </citation>
    <scope>NUCLEOTIDE SEQUENCE [LARGE SCALE GENOMIC DNA]</scope>
    <source>
        <strain evidence="5">X2_MaxBin.013</strain>
    </source>
</reference>
<dbReference type="Proteomes" id="UP000488506">
    <property type="component" value="Unassembled WGS sequence"/>
</dbReference>
<dbReference type="EMBL" id="WPAF01000023">
    <property type="protein sequence ID" value="KAF0133568.1"/>
    <property type="molecule type" value="Genomic_DNA"/>
</dbReference>
<evidence type="ECO:0000313" key="6">
    <source>
        <dbReference type="Proteomes" id="UP000488506"/>
    </source>
</evidence>
<evidence type="ECO:0000256" key="3">
    <source>
        <dbReference type="RuleBase" id="RU361196"/>
    </source>
</evidence>
<dbReference type="InterPro" id="IPR004300">
    <property type="entry name" value="Glyco_hydro_57_N"/>
</dbReference>
<dbReference type="AlphaFoldDB" id="A0A833L098"/>
<dbReference type="InterPro" id="IPR027291">
    <property type="entry name" value="Glyco_hydro_38_N_sf"/>
</dbReference>
<dbReference type="Gene3D" id="3.20.110.10">
    <property type="entry name" value="Glycoside hydrolase 38, N terminal domain"/>
    <property type="match status" value="1"/>
</dbReference>
<dbReference type="SUPFAM" id="SSF88713">
    <property type="entry name" value="Glycoside hydrolase/deacetylase"/>
    <property type="match status" value="1"/>
</dbReference>
<dbReference type="Pfam" id="PF03065">
    <property type="entry name" value="Glyco_hydro_57"/>
    <property type="match status" value="1"/>
</dbReference>
<dbReference type="PANTHER" id="PTHR36306">
    <property type="entry name" value="ALPHA-AMYLASE-RELATED-RELATED"/>
    <property type="match status" value="1"/>
</dbReference>
<name>A0A833L098_UNCSA</name>